<evidence type="ECO:0000313" key="3">
    <source>
        <dbReference type="Proteomes" id="UP000198906"/>
    </source>
</evidence>
<dbReference type="GO" id="GO:0003677">
    <property type="term" value="F:DNA binding"/>
    <property type="evidence" value="ECO:0007669"/>
    <property type="project" value="InterPro"/>
</dbReference>
<keyword evidence="3" id="KW-1185">Reference proteome</keyword>
<dbReference type="EMBL" id="FMHU01000001">
    <property type="protein sequence ID" value="SCL18018.1"/>
    <property type="molecule type" value="Genomic_DNA"/>
</dbReference>
<organism evidence="2 3">
    <name type="scientific">Micromonospora inyonensis</name>
    <dbReference type="NCBI Taxonomy" id="47866"/>
    <lineage>
        <taxon>Bacteria</taxon>
        <taxon>Bacillati</taxon>
        <taxon>Actinomycetota</taxon>
        <taxon>Actinomycetes</taxon>
        <taxon>Micromonosporales</taxon>
        <taxon>Micromonosporaceae</taxon>
        <taxon>Micromonospora</taxon>
    </lineage>
</organism>
<dbReference type="Proteomes" id="UP000198906">
    <property type="component" value="Unassembled WGS sequence"/>
</dbReference>
<dbReference type="AlphaFoldDB" id="A0A1C6RLN0"/>
<proteinExistence type="predicted"/>
<dbReference type="InterPro" id="IPR036388">
    <property type="entry name" value="WH-like_DNA-bd_sf"/>
</dbReference>
<gene>
    <name evidence="2" type="ORF">GA0074694_2209</name>
</gene>
<dbReference type="SUPFAM" id="SSF46894">
    <property type="entry name" value="C-terminal effector domain of the bipartite response regulators"/>
    <property type="match status" value="1"/>
</dbReference>
<name>A0A1C6RLN0_9ACTN</name>
<accession>A0A1C6RLN0</accession>
<evidence type="ECO:0000259" key="1">
    <source>
        <dbReference type="SMART" id="SM00421"/>
    </source>
</evidence>
<dbReference type="GO" id="GO:0006355">
    <property type="term" value="P:regulation of DNA-templated transcription"/>
    <property type="evidence" value="ECO:0007669"/>
    <property type="project" value="InterPro"/>
</dbReference>
<dbReference type="InterPro" id="IPR016032">
    <property type="entry name" value="Sig_transdc_resp-reg_C-effctor"/>
</dbReference>
<feature type="domain" description="HTH luxR-type" evidence="1">
    <location>
        <begin position="146"/>
        <end position="203"/>
    </location>
</feature>
<dbReference type="InterPro" id="IPR000792">
    <property type="entry name" value="Tscrpt_reg_LuxR_C"/>
</dbReference>
<protein>
    <recommendedName>
        <fullName evidence="1">HTH luxR-type domain-containing protein</fullName>
    </recommendedName>
</protein>
<reference evidence="3" key="1">
    <citation type="submission" date="2016-06" db="EMBL/GenBank/DDBJ databases">
        <authorList>
            <person name="Varghese N."/>
        </authorList>
    </citation>
    <scope>NUCLEOTIDE SEQUENCE [LARGE SCALE GENOMIC DNA]</scope>
    <source>
        <strain evidence="3">DSM 46123</strain>
    </source>
</reference>
<dbReference type="SMART" id="SM00421">
    <property type="entry name" value="HTH_LUXR"/>
    <property type="match status" value="1"/>
</dbReference>
<dbReference type="STRING" id="47866.GA0074694_2209"/>
<evidence type="ECO:0000313" key="2">
    <source>
        <dbReference type="EMBL" id="SCL18018.1"/>
    </source>
</evidence>
<dbReference type="Gene3D" id="1.10.10.10">
    <property type="entry name" value="Winged helix-like DNA-binding domain superfamily/Winged helix DNA-binding domain"/>
    <property type="match status" value="1"/>
</dbReference>
<sequence>MRMNFVNALQVRQVIHGARNDVHLTMVGGDSSPATGVDVAAAQVVAADGVRVRVYVPEARRGTDGLPEAELTQLARAGAEICTTLNELPRMTVVDGSILLFACDRTDYGNGAVIGRDLPFIPLLVNFLQAESGRPDPDTERHAASPRQPSPLDREVLRQLIAGVKDESAAREMGLALRTYRRAVARVMTLLDARSRFQAGYMAAKHDWL</sequence>